<dbReference type="FunFam" id="3.40.50.970:FF:000001">
    <property type="entry name" value="Pyruvate dehydrogenase E1 beta subunit"/>
    <property type="match status" value="1"/>
</dbReference>
<dbReference type="InterPro" id="IPR029061">
    <property type="entry name" value="THDP-binding"/>
</dbReference>
<dbReference type="FunFam" id="3.40.50.920:FF:000001">
    <property type="entry name" value="Pyruvate dehydrogenase E1 beta subunit"/>
    <property type="match status" value="1"/>
</dbReference>
<evidence type="ECO:0000256" key="2">
    <source>
        <dbReference type="ARBA" id="ARBA00023002"/>
    </source>
</evidence>
<proteinExistence type="predicted"/>
<name>A0A1M4UP89_9CLOT</name>
<feature type="domain" description="Transketolase-like pyrimidine-binding" evidence="4">
    <location>
        <begin position="4"/>
        <end position="179"/>
    </location>
</feature>
<evidence type="ECO:0000313" key="6">
    <source>
        <dbReference type="Proteomes" id="UP000184245"/>
    </source>
</evidence>
<gene>
    <name evidence="5" type="ORF">SAMN02745158_00913</name>
</gene>
<comment type="cofactor">
    <cofactor evidence="1">
        <name>thiamine diphosphate</name>
        <dbReference type="ChEBI" id="CHEBI:58937"/>
    </cofactor>
</comment>
<organism evidence="5 6">
    <name type="scientific">Lactonifactor longoviformis DSM 17459</name>
    <dbReference type="NCBI Taxonomy" id="1122155"/>
    <lineage>
        <taxon>Bacteria</taxon>
        <taxon>Bacillati</taxon>
        <taxon>Bacillota</taxon>
        <taxon>Clostridia</taxon>
        <taxon>Eubacteriales</taxon>
        <taxon>Clostridiaceae</taxon>
        <taxon>Lactonifactor</taxon>
    </lineage>
</organism>
<dbReference type="CDD" id="cd07036">
    <property type="entry name" value="TPP_PYR_E1-PDHc-beta_like"/>
    <property type="match status" value="1"/>
</dbReference>
<accession>A0A1M4UP89</accession>
<dbReference type="SUPFAM" id="SSF52922">
    <property type="entry name" value="TK C-terminal domain-like"/>
    <property type="match status" value="1"/>
</dbReference>
<dbReference type="GO" id="GO:0016491">
    <property type="term" value="F:oxidoreductase activity"/>
    <property type="evidence" value="ECO:0007669"/>
    <property type="project" value="UniProtKB-KW"/>
</dbReference>
<dbReference type="STRING" id="1122155.SAMN02745158_00913"/>
<keyword evidence="5" id="KW-0670">Pyruvate</keyword>
<dbReference type="InterPro" id="IPR033248">
    <property type="entry name" value="Transketolase_C"/>
</dbReference>
<dbReference type="InterPro" id="IPR009014">
    <property type="entry name" value="Transketo_C/PFOR_II"/>
</dbReference>
<dbReference type="SMART" id="SM00861">
    <property type="entry name" value="Transket_pyr"/>
    <property type="match status" value="1"/>
</dbReference>
<dbReference type="AlphaFoldDB" id="A0A1M4UP89"/>
<keyword evidence="3" id="KW-0786">Thiamine pyrophosphate</keyword>
<evidence type="ECO:0000256" key="3">
    <source>
        <dbReference type="ARBA" id="ARBA00023052"/>
    </source>
</evidence>
<dbReference type="Pfam" id="PF02779">
    <property type="entry name" value="Transket_pyr"/>
    <property type="match status" value="1"/>
</dbReference>
<dbReference type="SUPFAM" id="SSF52518">
    <property type="entry name" value="Thiamin diphosphate-binding fold (THDP-binding)"/>
    <property type="match status" value="1"/>
</dbReference>
<dbReference type="PANTHER" id="PTHR43257:SF2">
    <property type="entry name" value="PYRUVATE DEHYDROGENASE E1 COMPONENT SUBUNIT BETA"/>
    <property type="match status" value="1"/>
</dbReference>
<dbReference type="Gene3D" id="3.40.50.920">
    <property type="match status" value="1"/>
</dbReference>
<sequence length="326" mass="35855">MRNMYFSEAVADAIRFEMEKDPTVFCIGEDVGFVDGSMGATRGLYKQFGKERVRDTPVAEQMIVGLSAGAALTGMRPVAELMYNDFMGCCMDQIMNQTAKFRYMYGGGMNVPMTLRLTSGGGMQCAAQHSQSLEAMLVHVPGLKVVYPSTPQDVYGLLLTAIEDDNPVMVFEHQMLYQTKGDVVDKDVYSPIPLGSADIKKPGSDVTLVATGLCVLKALEAAEELEKEGISAEVIDPRTLYPFDKELVYKSIAKTRKLVIVTEEVKRGAWSGELAANVAEDMFETLDKGIVRVGALNIPCPYTVSLEDYYFPQKNDIVTAVKKVME</sequence>
<dbReference type="Gene3D" id="3.40.50.970">
    <property type="match status" value="1"/>
</dbReference>
<dbReference type="RefSeq" id="WP_072849394.1">
    <property type="nucleotide sequence ID" value="NZ_FQVI01000003.1"/>
</dbReference>
<dbReference type="PANTHER" id="PTHR43257">
    <property type="entry name" value="PYRUVATE DEHYDROGENASE E1 COMPONENT BETA SUBUNIT"/>
    <property type="match status" value="1"/>
</dbReference>
<dbReference type="EMBL" id="FQVI01000003">
    <property type="protein sequence ID" value="SHE58478.1"/>
    <property type="molecule type" value="Genomic_DNA"/>
</dbReference>
<dbReference type="InterPro" id="IPR005475">
    <property type="entry name" value="Transketolase-like_Pyr-bd"/>
</dbReference>
<dbReference type="OrthoDB" id="8732661at2"/>
<dbReference type="NCBIfam" id="NF006667">
    <property type="entry name" value="PRK09212.1"/>
    <property type="match status" value="1"/>
</dbReference>
<dbReference type="Proteomes" id="UP000184245">
    <property type="component" value="Unassembled WGS sequence"/>
</dbReference>
<protein>
    <submittedName>
        <fullName evidence="5">Pyruvate dehydrogenase E1 component beta subunit</fullName>
    </submittedName>
</protein>
<keyword evidence="6" id="KW-1185">Reference proteome</keyword>
<evidence type="ECO:0000256" key="1">
    <source>
        <dbReference type="ARBA" id="ARBA00001964"/>
    </source>
</evidence>
<keyword evidence="2" id="KW-0560">Oxidoreductase</keyword>
<dbReference type="Pfam" id="PF02780">
    <property type="entry name" value="Transketolase_C"/>
    <property type="match status" value="1"/>
</dbReference>
<reference evidence="5 6" key="1">
    <citation type="submission" date="2016-11" db="EMBL/GenBank/DDBJ databases">
        <authorList>
            <person name="Jaros S."/>
            <person name="Januszkiewicz K."/>
            <person name="Wedrychowicz H."/>
        </authorList>
    </citation>
    <scope>NUCLEOTIDE SEQUENCE [LARGE SCALE GENOMIC DNA]</scope>
    <source>
        <strain evidence="5 6">DSM 17459</strain>
    </source>
</reference>
<evidence type="ECO:0000259" key="4">
    <source>
        <dbReference type="SMART" id="SM00861"/>
    </source>
</evidence>
<evidence type="ECO:0000313" key="5">
    <source>
        <dbReference type="EMBL" id="SHE58478.1"/>
    </source>
</evidence>